<dbReference type="SUPFAM" id="SSF63862">
    <property type="entry name" value="Thiamin pyrophosphokinase, substrate-binding domain"/>
    <property type="match status" value="1"/>
</dbReference>
<reference evidence="9 10" key="1">
    <citation type="submission" date="2024-03" db="EMBL/GenBank/DDBJ databases">
        <title>Genome-scale model development and genomic sequencing of the oleaginous clade Lipomyces.</title>
        <authorList>
            <consortium name="Lawrence Berkeley National Laboratory"/>
            <person name="Czajka J.J."/>
            <person name="Han Y."/>
            <person name="Kim J."/>
            <person name="Mondo S.J."/>
            <person name="Hofstad B.A."/>
            <person name="Robles A."/>
            <person name="Haridas S."/>
            <person name="Riley R."/>
            <person name="LaButti K."/>
            <person name="Pangilinan J."/>
            <person name="Andreopoulos W."/>
            <person name="Lipzen A."/>
            <person name="Yan J."/>
            <person name="Wang M."/>
            <person name="Ng V."/>
            <person name="Grigoriev I.V."/>
            <person name="Spatafora J.W."/>
            <person name="Magnuson J.K."/>
            <person name="Baker S.E."/>
            <person name="Pomraning K.R."/>
        </authorList>
    </citation>
    <scope>NUCLEOTIDE SEQUENCE [LARGE SCALE GENOMIC DNA]</scope>
    <source>
        <strain evidence="9 10">Phaff 52-87</strain>
    </source>
</reference>
<keyword evidence="4 7" id="KW-0547">Nucleotide-binding</keyword>
<feature type="domain" description="Thiamin pyrophosphokinase thiamin-binding" evidence="8">
    <location>
        <begin position="203"/>
        <end position="267"/>
    </location>
</feature>
<dbReference type="EMBL" id="JBBJBU010000008">
    <property type="protein sequence ID" value="KAK7204266.1"/>
    <property type="molecule type" value="Genomic_DNA"/>
</dbReference>
<organism evidence="9 10">
    <name type="scientific">Myxozyma melibiosi</name>
    <dbReference type="NCBI Taxonomy" id="54550"/>
    <lineage>
        <taxon>Eukaryota</taxon>
        <taxon>Fungi</taxon>
        <taxon>Dikarya</taxon>
        <taxon>Ascomycota</taxon>
        <taxon>Saccharomycotina</taxon>
        <taxon>Lipomycetes</taxon>
        <taxon>Lipomycetales</taxon>
        <taxon>Lipomycetaceae</taxon>
        <taxon>Myxozyma</taxon>
    </lineage>
</organism>
<dbReference type="SMART" id="SM00983">
    <property type="entry name" value="TPK_B1_binding"/>
    <property type="match status" value="1"/>
</dbReference>
<dbReference type="InterPro" id="IPR016966">
    <property type="entry name" value="Thiamin_pyrophosphokinase_euk"/>
</dbReference>
<dbReference type="Proteomes" id="UP001498771">
    <property type="component" value="Unassembled WGS sequence"/>
</dbReference>
<dbReference type="InterPro" id="IPR007371">
    <property type="entry name" value="TPK_catalytic"/>
</dbReference>
<evidence type="ECO:0000313" key="10">
    <source>
        <dbReference type="Proteomes" id="UP001498771"/>
    </source>
</evidence>
<dbReference type="GeneID" id="90035517"/>
<dbReference type="InterPro" id="IPR007373">
    <property type="entry name" value="Thiamin_PyroPKinase_B1-bd"/>
</dbReference>
<dbReference type="PANTHER" id="PTHR13622:SF8">
    <property type="entry name" value="THIAMIN PYROPHOSPHOKINASE 1"/>
    <property type="match status" value="1"/>
</dbReference>
<dbReference type="InterPro" id="IPR036759">
    <property type="entry name" value="TPK_catalytic_sf"/>
</dbReference>
<evidence type="ECO:0000256" key="7">
    <source>
        <dbReference type="PIRNR" id="PIRNR031057"/>
    </source>
</evidence>
<dbReference type="Pfam" id="PF04263">
    <property type="entry name" value="TPK_catalytic"/>
    <property type="match status" value="1"/>
</dbReference>
<comment type="pathway">
    <text evidence="1 7">Cofactor biosynthesis; thiamine diphosphate biosynthesis; thiamine diphosphate from thiamine: step 1/1.</text>
</comment>
<dbReference type="RefSeq" id="XP_064767299.1">
    <property type="nucleotide sequence ID" value="XM_064910005.1"/>
</dbReference>
<accession>A0ABR1F337</accession>
<dbReference type="InterPro" id="IPR036371">
    <property type="entry name" value="TPK_B1-bd_sf"/>
</dbReference>
<dbReference type="CDD" id="cd07995">
    <property type="entry name" value="TPK"/>
    <property type="match status" value="1"/>
</dbReference>
<dbReference type="EC" id="2.7.6.2" evidence="7"/>
<evidence type="ECO:0000256" key="2">
    <source>
        <dbReference type="ARBA" id="ARBA00006785"/>
    </source>
</evidence>
<dbReference type="InterPro" id="IPR006282">
    <property type="entry name" value="Thi_PPkinase"/>
</dbReference>
<comment type="catalytic activity">
    <reaction evidence="7">
        <text>thiamine + ATP = thiamine diphosphate + AMP + H(+)</text>
        <dbReference type="Rhea" id="RHEA:11576"/>
        <dbReference type="ChEBI" id="CHEBI:15378"/>
        <dbReference type="ChEBI" id="CHEBI:18385"/>
        <dbReference type="ChEBI" id="CHEBI:30616"/>
        <dbReference type="ChEBI" id="CHEBI:58937"/>
        <dbReference type="ChEBI" id="CHEBI:456215"/>
    </reaction>
</comment>
<evidence type="ECO:0000313" key="9">
    <source>
        <dbReference type="EMBL" id="KAK7204266.1"/>
    </source>
</evidence>
<evidence type="ECO:0000256" key="6">
    <source>
        <dbReference type="ARBA" id="ARBA00022840"/>
    </source>
</evidence>
<evidence type="ECO:0000256" key="3">
    <source>
        <dbReference type="ARBA" id="ARBA00022679"/>
    </source>
</evidence>
<protein>
    <recommendedName>
        <fullName evidence="7">Thiamine pyrophosphokinase</fullName>
        <ecNumber evidence="7">2.7.6.2</ecNumber>
    </recommendedName>
</protein>
<keyword evidence="5 7" id="KW-0418">Kinase</keyword>
<comment type="caution">
    <text evidence="9">The sequence shown here is derived from an EMBL/GenBank/DDBJ whole genome shotgun (WGS) entry which is preliminary data.</text>
</comment>
<dbReference type="NCBIfam" id="TIGR01378">
    <property type="entry name" value="thi_PPkinase"/>
    <property type="match status" value="1"/>
</dbReference>
<keyword evidence="3 7" id="KW-0808">Transferase</keyword>
<dbReference type="PIRSF" id="PIRSF031057">
    <property type="entry name" value="Thiamin_pyrophosphokinase"/>
    <property type="match status" value="1"/>
</dbReference>
<keyword evidence="10" id="KW-1185">Reference proteome</keyword>
<name>A0ABR1F337_9ASCO</name>
<dbReference type="Gene3D" id="2.60.120.320">
    <property type="entry name" value="Thiamin pyrophosphokinase, thiamin-binding domain"/>
    <property type="match status" value="1"/>
</dbReference>
<evidence type="ECO:0000256" key="4">
    <source>
        <dbReference type="ARBA" id="ARBA00022741"/>
    </source>
</evidence>
<dbReference type="SUPFAM" id="SSF63999">
    <property type="entry name" value="Thiamin pyrophosphokinase, catalytic domain"/>
    <property type="match status" value="1"/>
</dbReference>
<comment type="similarity">
    <text evidence="2 7">Belongs to the thiamine pyrophosphokinase family.</text>
</comment>
<dbReference type="Gene3D" id="3.40.50.10240">
    <property type="entry name" value="Thiamin pyrophosphokinase, catalytic domain"/>
    <property type="match status" value="1"/>
</dbReference>
<sequence length="275" mass="30578">MPLTQEDIEGAVPIDRAAILLSPDELEKSGRKVKPYALIILNQPINDLAMLKRVWDNATVRACADGGANRLFHALDKSSRQKFKPDFIAGDLDSLMPEIREYYEFVLSVPIYHSPDQYSTDFGKCLVQLSVMNPAERLAIVALGGTGGRVDQEFHSYHTLFTHEVMATAEDDSDPTKRRREVTLLSDDSLTFLVPQADEKPLTAKIFTPRSVVGPTCGLIPILGPSVISIKGFTWDVEDWPTSFGTQVSTSNAMEGDEVYVKSDKTLIFTLEVRR</sequence>
<dbReference type="Pfam" id="PF04265">
    <property type="entry name" value="TPK_B1_binding"/>
    <property type="match status" value="1"/>
</dbReference>
<proteinExistence type="inferred from homology"/>
<evidence type="ECO:0000256" key="1">
    <source>
        <dbReference type="ARBA" id="ARBA00005078"/>
    </source>
</evidence>
<evidence type="ECO:0000256" key="5">
    <source>
        <dbReference type="ARBA" id="ARBA00022777"/>
    </source>
</evidence>
<evidence type="ECO:0000259" key="8">
    <source>
        <dbReference type="SMART" id="SM00983"/>
    </source>
</evidence>
<dbReference type="PANTHER" id="PTHR13622">
    <property type="entry name" value="THIAMIN PYROPHOSPHOKINASE"/>
    <property type="match status" value="1"/>
</dbReference>
<keyword evidence="6 7" id="KW-0067">ATP-binding</keyword>
<gene>
    <name evidence="9" type="ORF">BZA70DRAFT_188202</name>
</gene>